<protein>
    <submittedName>
        <fullName evidence="2">Lysine N(6)-hydroxylase/L-ornithine N(5)-oxygenase family protein</fullName>
    </submittedName>
</protein>
<evidence type="ECO:0000313" key="3">
    <source>
        <dbReference type="Proteomes" id="UP000307943"/>
    </source>
</evidence>
<evidence type="ECO:0000313" key="2">
    <source>
        <dbReference type="EMBL" id="TNJ57724.1"/>
    </source>
</evidence>
<sequence length="372" mass="40895">MLDLIIIGAGPYGISLAAHAKAKGLTCKLLGKPMHFWKRQMPQSMFIRTHPDSIQLSDERVEYTLPRFCEETGAELAIPLPRPVFVDYAFWFAAKTGVEFTPETVVRLDSEAGGYDAVTETGQRYRAKNAIVATGLQHYAHIPDVLAGISSSLVSHTFGYTDFQPFAGKKVAVLGSGQSAWEAAALLHRAGSDTELIYRRETPNYREAVTTGKELIDLASAFYDLPPDKKRERRSQPPGSVAHFLRPYVEGNVRETGNVSIESAEVDAAGKLLLRLSNGERRVVDHLIAATGYRIDLDRVPFISRELSSRIPREDESGGGFPKLGAHFESGLPGLYFAGPLASYSHGPAFRFIAGLHKTCNTIMEHICLHPV</sequence>
<evidence type="ECO:0000256" key="1">
    <source>
        <dbReference type="ARBA" id="ARBA00023002"/>
    </source>
</evidence>
<keyword evidence="1" id="KW-0560">Oxidoreductase</keyword>
<dbReference type="Pfam" id="PF13738">
    <property type="entry name" value="Pyr_redox_3"/>
    <property type="match status" value="1"/>
</dbReference>
<keyword evidence="3" id="KW-1185">Reference proteome</keyword>
<dbReference type="PANTHER" id="PTHR43539:SF78">
    <property type="entry name" value="FLAVIN-CONTAINING MONOOXYGENASE"/>
    <property type="match status" value="1"/>
</dbReference>
<organism evidence="2 3">
    <name type="scientific">Paenibacillus hemerocallicola</name>
    <dbReference type="NCBI Taxonomy" id="1172614"/>
    <lineage>
        <taxon>Bacteria</taxon>
        <taxon>Bacillati</taxon>
        <taxon>Bacillota</taxon>
        <taxon>Bacilli</taxon>
        <taxon>Bacillales</taxon>
        <taxon>Paenibacillaceae</taxon>
        <taxon>Paenibacillus</taxon>
    </lineage>
</organism>
<dbReference type="EMBL" id="VDCQ01000101">
    <property type="protein sequence ID" value="TNJ57724.1"/>
    <property type="molecule type" value="Genomic_DNA"/>
</dbReference>
<dbReference type="OrthoDB" id="9778740at2"/>
<dbReference type="RefSeq" id="WP_139607556.1">
    <property type="nucleotide sequence ID" value="NZ_VDCQ01000101.1"/>
</dbReference>
<dbReference type="InterPro" id="IPR036188">
    <property type="entry name" value="FAD/NAD-bd_sf"/>
</dbReference>
<dbReference type="AlphaFoldDB" id="A0A5C4SVZ9"/>
<dbReference type="InterPro" id="IPR050982">
    <property type="entry name" value="Auxin_biosynth/cation_transpt"/>
</dbReference>
<name>A0A5C4SVZ9_9BACL</name>
<dbReference type="Proteomes" id="UP000307943">
    <property type="component" value="Unassembled WGS sequence"/>
</dbReference>
<reference evidence="2 3" key="1">
    <citation type="submission" date="2019-05" db="EMBL/GenBank/DDBJ databases">
        <title>We sequenced the genome of Paenibacillus hemerocallicola KCTC 33185 for further insight into its adaptation and study the phylogeny of Paenibacillus.</title>
        <authorList>
            <person name="Narsing Rao M.P."/>
        </authorList>
    </citation>
    <scope>NUCLEOTIDE SEQUENCE [LARGE SCALE GENOMIC DNA]</scope>
    <source>
        <strain evidence="2 3">KCTC 33185</strain>
    </source>
</reference>
<dbReference type="PRINTS" id="PR00368">
    <property type="entry name" value="FADPNR"/>
</dbReference>
<dbReference type="Gene3D" id="3.50.50.60">
    <property type="entry name" value="FAD/NAD(P)-binding domain"/>
    <property type="match status" value="1"/>
</dbReference>
<gene>
    <name evidence="2" type="ORF">FE784_38265</name>
</gene>
<dbReference type="SUPFAM" id="SSF51905">
    <property type="entry name" value="FAD/NAD(P)-binding domain"/>
    <property type="match status" value="1"/>
</dbReference>
<dbReference type="GO" id="GO:0004497">
    <property type="term" value="F:monooxygenase activity"/>
    <property type="evidence" value="ECO:0007669"/>
    <property type="project" value="TreeGrafter"/>
</dbReference>
<comment type="caution">
    <text evidence="2">The sequence shown here is derived from an EMBL/GenBank/DDBJ whole genome shotgun (WGS) entry which is preliminary data.</text>
</comment>
<dbReference type="GO" id="GO:0050660">
    <property type="term" value="F:flavin adenine dinucleotide binding"/>
    <property type="evidence" value="ECO:0007669"/>
    <property type="project" value="TreeGrafter"/>
</dbReference>
<dbReference type="PRINTS" id="PR00411">
    <property type="entry name" value="PNDRDTASEI"/>
</dbReference>
<dbReference type="PANTHER" id="PTHR43539">
    <property type="entry name" value="FLAVIN-BINDING MONOOXYGENASE-LIKE PROTEIN (AFU_ORTHOLOGUE AFUA_4G09220)"/>
    <property type="match status" value="1"/>
</dbReference>
<proteinExistence type="predicted"/>
<accession>A0A5C4SVZ9</accession>